<reference evidence="2 3" key="1">
    <citation type="submission" date="2018-11" db="EMBL/GenBank/DDBJ databases">
        <authorList>
            <consortium name="Pathogen Informatics"/>
        </authorList>
    </citation>
    <scope>NUCLEOTIDE SEQUENCE [LARGE SCALE GENOMIC DNA]</scope>
</reference>
<dbReference type="CDD" id="cd17039">
    <property type="entry name" value="Ubl_ubiquitin_like"/>
    <property type="match status" value="1"/>
</dbReference>
<proteinExistence type="predicted"/>
<sequence length="149" mass="16823">MLNIQCRVFGNFQVEDKLKDNINCAKRIPVQKQTLSIDGRVLEGDYKLTDNGINKHSTIILSLQLGFSREMLLNITLPSAGEVRPSAKEDDTVDDLKKQARRMCGLFEESYRVVFNGKLLEGYQTLAYGAVAYNPNLTAMQYMSRARAN</sequence>
<dbReference type="EMBL" id="UYRU01101321">
    <property type="protein sequence ID" value="VDN41413.1"/>
    <property type="molecule type" value="Genomic_DNA"/>
</dbReference>
<feature type="domain" description="Ubiquitin-like" evidence="1">
    <location>
        <begin position="18"/>
        <end position="64"/>
    </location>
</feature>
<evidence type="ECO:0000259" key="1">
    <source>
        <dbReference type="PROSITE" id="PS50053"/>
    </source>
</evidence>
<dbReference type="OrthoDB" id="428577at2759"/>
<dbReference type="AlphaFoldDB" id="A0A3P7NVD7"/>
<dbReference type="SUPFAM" id="SSF54236">
    <property type="entry name" value="Ubiquitin-like"/>
    <property type="match status" value="2"/>
</dbReference>
<protein>
    <recommendedName>
        <fullName evidence="1">Ubiquitin-like domain-containing protein</fullName>
    </recommendedName>
</protein>
<evidence type="ECO:0000313" key="2">
    <source>
        <dbReference type="EMBL" id="VDN41413.1"/>
    </source>
</evidence>
<dbReference type="InterPro" id="IPR029071">
    <property type="entry name" value="Ubiquitin-like_domsf"/>
</dbReference>
<accession>A0A3P7NVD7</accession>
<dbReference type="Gene3D" id="3.10.20.90">
    <property type="entry name" value="Phosphatidylinositol 3-kinase Catalytic Subunit, Chain A, domain 1"/>
    <property type="match status" value="2"/>
</dbReference>
<dbReference type="Proteomes" id="UP000281553">
    <property type="component" value="Unassembled WGS sequence"/>
</dbReference>
<dbReference type="PROSITE" id="PS50053">
    <property type="entry name" value="UBIQUITIN_2"/>
    <property type="match status" value="2"/>
</dbReference>
<feature type="domain" description="Ubiquitin-like" evidence="1">
    <location>
        <begin position="73"/>
        <end position="127"/>
    </location>
</feature>
<keyword evidence="3" id="KW-1185">Reference proteome</keyword>
<name>A0A3P7NVD7_DIBLA</name>
<dbReference type="InterPro" id="IPR000626">
    <property type="entry name" value="Ubiquitin-like_dom"/>
</dbReference>
<organism evidence="2 3">
    <name type="scientific">Dibothriocephalus latus</name>
    <name type="common">Fish tapeworm</name>
    <name type="synonym">Diphyllobothrium latum</name>
    <dbReference type="NCBI Taxonomy" id="60516"/>
    <lineage>
        <taxon>Eukaryota</taxon>
        <taxon>Metazoa</taxon>
        <taxon>Spiralia</taxon>
        <taxon>Lophotrochozoa</taxon>
        <taxon>Platyhelminthes</taxon>
        <taxon>Cestoda</taxon>
        <taxon>Eucestoda</taxon>
        <taxon>Diphyllobothriidea</taxon>
        <taxon>Diphyllobothriidae</taxon>
        <taxon>Dibothriocephalus</taxon>
    </lineage>
</organism>
<gene>
    <name evidence="2" type="ORF">DILT_LOCUS18541</name>
</gene>
<dbReference type="Pfam" id="PF00240">
    <property type="entry name" value="ubiquitin"/>
    <property type="match status" value="1"/>
</dbReference>
<evidence type="ECO:0000313" key="3">
    <source>
        <dbReference type="Proteomes" id="UP000281553"/>
    </source>
</evidence>